<gene>
    <name evidence="6" type="ORF">A2557_09380</name>
</gene>
<feature type="domain" description="Guanylate cyclase" evidence="4">
    <location>
        <begin position="122"/>
        <end position="253"/>
    </location>
</feature>
<dbReference type="PANTHER" id="PTHR43081:SF17">
    <property type="entry name" value="BLL5647 PROTEIN"/>
    <property type="match status" value="1"/>
</dbReference>
<dbReference type="InterPro" id="IPR029787">
    <property type="entry name" value="Nucleotide_cyclase"/>
</dbReference>
<dbReference type="CDD" id="cd00207">
    <property type="entry name" value="fer2"/>
    <property type="match status" value="1"/>
</dbReference>
<dbReference type="Gene3D" id="3.10.20.30">
    <property type="match status" value="1"/>
</dbReference>
<dbReference type="GO" id="GO:0004016">
    <property type="term" value="F:adenylate cyclase activity"/>
    <property type="evidence" value="ECO:0007669"/>
    <property type="project" value="UniProtKB-ARBA"/>
</dbReference>
<dbReference type="Proteomes" id="UP000177583">
    <property type="component" value="Unassembled WGS sequence"/>
</dbReference>
<proteinExistence type="predicted"/>
<comment type="subcellular location">
    <subcellularLocation>
        <location evidence="1">Cell membrane</location>
        <topology evidence="1">Multi-pass membrane protein</topology>
    </subcellularLocation>
</comment>
<evidence type="ECO:0000259" key="4">
    <source>
        <dbReference type="PROSITE" id="PS50125"/>
    </source>
</evidence>
<dbReference type="GO" id="GO:0005886">
    <property type="term" value="C:plasma membrane"/>
    <property type="evidence" value="ECO:0007669"/>
    <property type="project" value="UniProtKB-SubCell"/>
</dbReference>
<dbReference type="Pfam" id="PF00111">
    <property type="entry name" value="Fer2"/>
    <property type="match status" value="1"/>
</dbReference>
<keyword evidence="2" id="KW-1003">Cell membrane</keyword>
<evidence type="ECO:0000256" key="2">
    <source>
        <dbReference type="ARBA" id="ARBA00022475"/>
    </source>
</evidence>
<dbReference type="InterPro" id="IPR036010">
    <property type="entry name" value="2Fe-2S_ferredoxin-like_sf"/>
</dbReference>
<dbReference type="PROSITE" id="PS51085">
    <property type="entry name" value="2FE2S_FER_2"/>
    <property type="match status" value="1"/>
</dbReference>
<evidence type="ECO:0000256" key="3">
    <source>
        <dbReference type="ARBA" id="ARBA00023136"/>
    </source>
</evidence>
<comment type="caution">
    <text evidence="6">The sequence shown here is derived from an EMBL/GenBank/DDBJ whole genome shotgun (WGS) entry which is preliminary data.</text>
</comment>
<dbReference type="SMART" id="SM00044">
    <property type="entry name" value="CYCc"/>
    <property type="match status" value="1"/>
</dbReference>
<reference evidence="6 7" key="1">
    <citation type="journal article" date="2016" name="Nat. Commun.">
        <title>Thousands of microbial genomes shed light on interconnected biogeochemical processes in an aquifer system.</title>
        <authorList>
            <person name="Anantharaman K."/>
            <person name="Brown C.T."/>
            <person name="Hug L.A."/>
            <person name="Sharon I."/>
            <person name="Castelle C.J."/>
            <person name="Probst A.J."/>
            <person name="Thomas B.C."/>
            <person name="Singh A."/>
            <person name="Wilkins M.J."/>
            <person name="Karaoz U."/>
            <person name="Brodie E.L."/>
            <person name="Williams K.H."/>
            <person name="Hubbard S.S."/>
            <person name="Banfield J.F."/>
        </authorList>
    </citation>
    <scope>NUCLEOTIDE SEQUENCE [LARGE SCALE GENOMIC DNA]</scope>
</reference>
<sequence>MKICFLPDNLCTKPQRSGQSLLEISLAAGVDHTHACGGVGKCSTCRVMVLEGAERLLARNPTEQALAQRLGFGPEIRLACQTVPQGDLTLRRLVIDDEDLEILHFRLTASALPKIGVEKELAILFVDLRNFTPFSEALPAYDVMHLLERFFFLCGQQVKQAGGWIDNYMGDGFLALFDGENPKQKCQKALAAAQGVLAAMPGFNHYLAKVAPQFLKLGIGVHYGHLIQGEIGAGEQMREIVIGDAVNTASRIESATKVLGRPLLVSEEVREHLGPEFRFERVGEVTLKGKQGLFPLFCPVE</sequence>
<dbReference type="PROSITE" id="PS50125">
    <property type="entry name" value="GUANYLATE_CYCLASE_2"/>
    <property type="match status" value="1"/>
</dbReference>
<protein>
    <recommendedName>
        <fullName evidence="8">Guanylate cyclase domain-containing protein</fullName>
    </recommendedName>
</protein>
<dbReference type="GO" id="GO:0051536">
    <property type="term" value="F:iron-sulfur cluster binding"/>
    <property type="evidence" value="ECO:0007669"/>
    <property type="project" value="InterPro"/>
</dbReference>
<accession>A0A1F6GQT9</accession>
<dbReference type="GO" id="GO:0006171">
    <property type="term" value="P:cAMP biosynthetic process"/>
    <property type="evidence" value="ECO:0007669"/>
    <property type="project" value="TreeGrafter"/>
</dbReference>
<dbReference type="PANTHER" id="PTHR43081">
    <property type="entry name" value="ADENYLATE CYCLASE, TERMINAL-DIFFERENTIATION SPECIFIC-RELATED"/>
    <property type="match status" value="1"/>
</dbReference>
<dbReference type="SUPFAM" id="SSF54292">
    <property type="entry name" value="2Fe-2S ferredoxin-like"/>
    <property type="match status" value="1"/>
</dbReference>
<dbReference type="InterPro" id="IPR050697">
    <property type="entry name" value="Adenylyl/Guanylyl_Cyclase_3/4"/>
</dbReference>
<dbReference type="InterPro" id="IPR001054">
    <property type="entry name" value="A/G_cyclase"/>
</dbReference>
<dbReference type="EMBL" id="MFNF01000046">
    <property type="protein sequence ID" value="OGH00398.1"/>
    <property type="molecule type" value="Genomic_DNA"/>
</dbReference>
<name>A0A1F6GQT9_9PROT</name>
<evidence type="ECO:0000313" key="7">
    <source>
        <dbReference type="Proteomes" id="UP000177583"/>
    </source>
</evidence>
<evidence type="ECO:0000313" key="6">
    <source>
        <dbReference type="EMBL" id="OGH00398.1"/>
    </source>
</evidence>
<evidence type="ECO:0008006" key="8">
    <source>
        <dbReference type="Google" id="ProtNLM"/>
    </source>
</evidence>
<feature type="domain" description="2Fe-2S ferredoxin-type" evidence="5">
    <location>
        <begin position="1"/>
        <end position="96"/>
    </location>
</feature>
<evidence type="ECO:0000259" key="5">
    <source>
        <dbReference type="PROSITE" id="PS51085"/>
    </source>
</evidence>
<dbReference type="InterPro" id="IPR012675">
    <property type="entry name" value="Beta-grasp_dom_sf"/>
</dbReference>
<dbReference type="CDD" id="cd07302">
    <property type="entry name" value="CHD"/>
    <property type="match status" value="1"/>
</dbReference>
<organism evidence="6 7">
    <name type="scientific">Candidatus Lambdaproteobacteria bacterium RIFOXYD2_FULL_56_26</name>
    <dbReference type="NCBI Taxonomy" id="1817773"/>
    <lineage>
        <taxon>Bacteria</taxon>
        <taxon>Pseudomonadati</taxon>
        <taxon>Pseudomonadota</taxon>
        <taxon>Candidatus Lambdaproteobacteria</taxon>
    </lineage>
</organism>
<dbReference type="InterPro" id="IPR001041">
    <property type="entry name" value="2Fe-2S_ferredoxin-type"/>
</dbReference>
<dbReference type="SUPFAM" id="SSF55073">
    <property type="entry name" value="Nucleotide cyclase"/>
    <property type="match status" value="1"/>
</dbReference>
<dbReference type="GO" id="GO:0035556">
    <property type="term" value="P:intracellular signal transduction"/>
    <property type="evidence" value="ECO:0007669"/>
    <property type="project" value="InterPro"/>
</dbReference>
<dbReference type="AlphaFoldDB" id="A0A1F6GQT9"/>
<evidence type="ECO:0000256" key="1">
    <source>
        <dbReference type="ARBA" id="ARBA00004651"/>
    </source>
</evidence>
<dbReference type="Gene3D" id="3.30.70.1230">
    <property type="entry name" value="Nucleotide cyclase"/>
    <property type="match status" value="1"/>
</dbReference>
<dbReference type="Pfam" id="PF00211">
    <property type="entry name" value="Guanylate_cyc"/>
    <property type="match status" value="1"/>
</dbReference>
<keyword evidence="3" id="KW-0472">Membrane</keyword>